<gene>
    <name evidence="4" type="ORF">ACERK3_12415</name>
</gene>
<dbReference type="SUPFAM" id="SSF48371">
    <property type="entry name" value="ARM repeat"/>
    <property type="match status" value="1"/>
</dbReference>
<keyword evidence="5" id="KW-1185">Reference proteome</keyword>
<dbReference type="InterPro" id="IPR013105">
    <property type="entry name" value="TPR_2"/>
</dbReference>
<dbReference type="RefSeq" id="WP_425346014.1">
    <property type="nucleotide sequence ID" value="NZ_JBGUBD010000007.1"/>
</dbReference>
<protein>
    <submittedName>
        <fullName evidence="4">Tetratricopeptide repeat protein</fullName>
    </submittedName>
</protein>
<organism evidence="4 5">
    <name type="scientific">Natronomicrosphaera hydrolytica</name>
    <dbReference type="NCBI Taxonomy" id="3242702"/>
    <lineage>
        <taxon>Bacteria</taxon>
        <taxon>Pseudomonadati</taxon>
        <taxon>Planctomycetota</taxon>
        <taxon>Phycisphaerae</taxon>
        <taxon>Phycisphaerales</taxon>
        <taxon>Phycisphaeraceae</taxon>
        <taxon>Natronomicrosphaera</taxon>
    </lineage>
</organism>
<dbReference type="InterPro" id="IPR019734">
    <property type="entry name" value="TPR_rpt"/>
</dbReference>
<name>A0ABV4U656_9BACT</name>
<dbReference type="Proteomes" id="UP001575105">
    <property type="component" value="Unassembled WGS sequence"/>
</dbReference>
<dbReference type="PANTHER" id="PTHR45831">
    <property type="entry name" value="LD24721P"/>
    <property type="match status" value="1"/>
</dbReference>
<evidence type="ECO:0000256" key="2">
    <source>
        <dbReference type="ARBA" id="ARBA00022803"/>
    </source>
</evidence>
<dbReference type="InterPro" id="IPR047150">
    <property type="entry name" value="SGT"/>
</dbReference>
<dbReference type="PANTHER" id="PTHR45831:SF2">
    <property type="entry name" value="LD24721P"/>
    <property type="match status" value="1"/>
</dbReference>
<evidence type="ECO:0000256" key="1">
    <source>
        <dbReference type="ARBA" id="ARBA00022737"/>
    </source>
</evidence>
<dbReference type="Gene3D" id="1.25.10.10">
    <property type="entry name" value="Leucine-rich Repeat Variant"/>
    <property type="match status" value="1"/>
</dbReference>
<proteinExistence type="predicted"/>
<dbReference type="Gene3D" id="1.25.40.10">
    <property type="entry name" value="Tetratricopeptide repeat domain"/>
    <property type="match status" value="1"/>
</dbReference>
<dbReference type="InterPro" id="IPR011990">
    <property type="entry name" value="TPR-like_helical_dom_sf"/>
</dbReference>
<dbReference type="InterPro" id="IPR011989">
    <property type="entry name" value="ARM-like"/>
</dbReference>
<evidence type="ECO:0000256" key="3">
    <source>
        <dbReference type="PROSITE-ProRule" id="PRU00339"/>
    </source>
</evidence>
<keyword evidence="1" id="KW-0677">Repeat</keyword>
<dbReference type="Pfam" id="PF07719">
    <property type="entry name" value="TPR_2"/>
    <property type="match status" value="1"/>
</dbReference>
<reference evidence="4 5" key="1">
    <citation type="submission" date="2024-08" db="EMBL/GenBank/DDBJ databases">
        <title>Whole-genome sequencing of halo(alkali)philic microorganisms from hypersaline lakes.</title>
        <authorList>
            <person name="Sorokin D.Y."/>
            <person name="Merkel A.Y."/>
            <person name="Messina E."/>
            <person name="Yakimov M."/>
        </authorList>
    </citation>
    <scope>NUCLEOTIDE SEQUENCE [LARGE SCALE GENOMIC DNA]</scope>
    <source>
        <strain evidence="4 5">AB-hyl4</strain>
    </source>
</reference>
<keyword evidence="2 3" id="KW-0802">TPR repeat</keyword>
<accession>A0ABV4U656</accession>
<dbReference type="SUPFAM" id="SSF48452">
    <property type="entry name" value="TPR-like"/>
    <property type="match status" value="1"/>
</dbReference>
<feature type="repeat" description="TPR" evidence="3">
    <location>
        <begin position="168"/>
        <end position="201"/>
    </location>
</feature>
<dbReference type="SMART" id="SM00028">
    <property type="entry name" value="TPR"/>
    <property type="match status" value="3"/>
</dbReference>
<comment type="caution">
    <text evidence="4">The sequence shown here is derived from an EMBL/GenBank/DDBJ whole genome shotgun (WGS) entry which is preliminary data.</text>
</comment>
<evidence type="ECO:0000313" key="4">
    <source>
        <dbReference type="EMBL" id="MFA9479087.1"/>
    </source>
</evidence>
<sequence>MKKIEPQHFLDVVRPPLAQGDAAELARAVLERWSARDVCVLLQCPQQDVRRVAAVVIGLVGDGSCIGCLTHALHDTDEQVNQMAEHGLWSIWFRASQPAAAQPFHEGVALLSMECQDDAIRKFTQAIDADPDFAEAYNQRSIAHFLAGRWQAALDDGHETIARMPIHFGAIAGMGHCHAHRNELDHALACYRRALAINPRMPAIARAVERLEHKLHGVPVPAPKPSHRGAQQ</sequence>
<dbReference type="EMBL" id="JBGUBD010000007">
    <property type="protein sequence ID" value="MFA9479087.1"/>
    <property type="molecule type" value="Genomic_DNA"/>
</dbReference>
<evidence type="ECO:0000313" key="5">
    <source>
        <dbReference type="Proteomes" id="UP001575105"/>
    </source>
</evidence>
<dbReference type="InterPro" id="IPR016024">
    <property type="entry name" value="ARM-type_fold"/>
</dbReference>
<dbReference type="PROSITE" id="PS50005">
    <property type="entry name" value="TPR"/>
    <property type="match status" value="1"/>
</dbReference>